<dbReference type="EMBL" id="MH460460">
    <property type="protein sequence ID" value="AXG66468.1"/>
    <property type="molecule type" value="Genomic_DNA"/>
</dbReference>
<evidence type="ECO:0000313" key="1">
    <source>
        <dbReference type="EMBL" id="AXG66468.1"/>
    </source>
</evidence>
<name>A0A384ZW51_9CAUD</name>
<reference evidence="1 2" key="1">
    <citation type="journal article" date="2018" name="Front. Microbiol.">
        <title>Jumbo Bacteriophages Are Represented Within an Increasing Diversity of Environmental Viruses Infecting the Emerging Phytopathogen, Dickeya solani.</title>
        <authorList>
            <person name="Day A.W."/>
            <person name="Ahn J."/>
            <person name="Salmond G.P.C."/>
        </authorList>
    </citation>
    <scope>NUCLEOTIDE SEQUENCE [LARGE SCALE GENOMIC DNA]</scope>
</reference>
<gene>
    <name evidence="1" type="ORF">JA13_065</name>
</gene>
<organism evidence="1 2">
    <name type="scientific">Dickeya phage vB_DsoM_JA13</name>
    <dbReference type="NCBI Taxonomy" id="2283030"/>
    <lineage>
        <taxon>Viruses</taxon>
        <taxon>Duplodnaviria</taxon>
        <taxon>Heunggongvirae</taxon>
        <taxon>Uroviricota</taxon>
        <taxon>Caudoviricetes</taxon>
        <taxon>Salmondvirus</taxon>
        <taxon>Salmondvirus JA11</taxon>
    </lineage>
</organism>
<protein>
    <submittedName>
        <fullName evidence="1">Uncharacterized protein</fullName>
    </submittedName>
</protein>
<sequence>MSIKRFIQRHFATWFCVDYMIVLSPNNVQAEITRHVRIGRKIFSFSDKNIIGRITCPQETVNWMSKGSFISGNSMKAKALIKEYREFSRSAHKSFKSYRSAKLASMLLDTLKISKPIMESK</sequence>
<proteinExistence type="predicted"/>
<dbReference type="Proteomes" id="UP000263742">
    <property type="component" value="Segment"/>
</dbReference>
<evidence type="ECO:0000313" key="2">
    <source>
        <dbReference type="Proteomes" id="UP000263742"/>
    </source>
</evidence>
<accession>A0A384ZW51</accession>